<gene>
    <name evidence="3" type="ORF">CGC53_01245</name>
</gene>
<proteinExistence type="predicted"/>
<dbReference type="GO" id="GO:0003677">
    <property type="term" value="F:DNA binding"/>
    <property type="evidence" value="ECO:0007669"/>
    <property type="project" value="UniProtKB-KW"/>
</dbReference>
<evidence type="ECO:0000259" key="2">
    <source>
        <dbReference type="PROSITE" id="PS50943"/>
    </source>
</evidence>
<dbReference type="SMART" id="SM00530">
    <property type="entry name" value="HTH_XRE"/>
    <property type="match status" value="1"/>
</dbReference>
<dbReference type="RefSeq" id="WP_009390717.1">
    <property type="nucleotide sequence ID" value="NZ_CAJZEI010000004.1"/>
</dbReference>
<evidence type="ECO:0000256" key="1">
    <source>
        <dbReference type="ARBA" id="ARBA00023125"/>
    </source>
</evidence>
<dbReference type="SUPFAM" id="SSF47413">
    <property type="entry name" value="lambda repressor-like DNA-binding domains"/>
    <property type="match status" value="1"/>
</dbReference>
<dbReference type="EMBL" id="CP022384">
    <property type="protein sequence ID" value="ATA82881.1"/>
    <property type="molecule type" value="Genomic_DNA"/>
</dbReference>
<dbReference type="Proteomes" id="UP000217276">
    <property type="component" value="Chromosome"/>
</dbReference>
<dbReference type="KEGG" id="clk:CGC53_01245"/>
<protein>
    <submittedName>
        <fullName evidence="3">Transcriptional regulator</fullName>
    </submittedName>
</protein>
<dbReference type="InterPro" id="IPR001387">
    <property type="entry name" value="Cro/C1-type_HTH"/>
</dbReference>
<dbReference type="PANTHER" id="PTHR46558">
    <property type="entry name" value="TRACRIPTIONAL REGULATORY PROTEIN-RELATED-RELATED"/>
    <property type="match status" value="1"/>
</dbReference>
<name>A0A250FCS2_9FLAO</name>
<feature type="domain" description="HTH cro/C1-type" evidence="2">
    <location>
        <begin position="11"/>
        <end position="65"/>
    </location>
</feature>
<reference evidence="4" key="1">
    <citation type="submission" date="2017-06" db="EMBL/GenBank/DDBJ databases">
        <title>Capnocytophaga spp. assemblies.</title>
        <authorList>
            <person name="Gulvik C.A."/>
        </authorList>
    </citation>
    <scope>NUCLEOTIDE SEQUENCE [LARGE SCALE GENOMIC DNA]</scope>
    <source>
        <strain evidence="4">H6253</strain>
    </source>
</reference>
<keyword evidence="1" id="KW-0238">DNA-binding</keyword>
<sequence>MITQEQILKNILKIRTDKGFTQQNVAEHLGIEQGSYSLIEKGRRELSIERLLQIAIFLGVDVKDIITYPNREYNNSDDEVKAVLQIELKKDKKEQVMKLIFGDNNLEILNK</sequence>
<evidence type="ECO:0000313" key="4">
    <source>
        <dbReference type="Proteomes" id="UP000217276"/>
    </source>
</evidence>
<organism evidence="3 4">
    <name type="scientific">Capnocytophaga leadbetteri</name>
    <dbReference type="NCBI Taxonomy" id="327575"/>
    <lineage>
        <taxon>Bacteria</taxon>
        <taxon>Pseudomonadati</taxon>
        <taxon>Bacteroidota</taxon>
        <taxon>Flavobacteriia</taxon>
        <taxon>Flavobacteriales</taxon>
        <taxon>Flavobacteriaceae</taxon>
        <taxon>Capnocytophaga</taxon>
    </lineage>
</organism>
<accession>A0A250FCS2</accession>
<dbReference type="PANTHER" id="PTHR46558:SF4">
    <property type="entry name" value="DNA-BIDING PHAGE PROTEIN"/>
    <property type="match status" value="1"/>
</dbReference>
<dbReference type="Pfam" id="PF01381">
    <property type="entry name" value="HTH_3"/>
    <property type="match status" value="1"/>
</dbReference>
<dbReference type="CDD" id="cd00093">
    <property type="entry name" value="HTH_XRE"/>
    <property type="match status" value="1"/>
</dbReference>
<dbReference type="AlphaFoldDB" id="A0A250FCS2"/>
<dbReference type="Gene3D" id="1.10.260.40">
    <property type="entry name" value="lambda repressor-like DNA-binding domains"/>
    <property type="match status" value="1"/>
</dbReference>
<dbReference type="PROSITE" id="PS50943">
    <property type="entry name" value="HTH_CROC1"/>
    <property type="match status" value="1"/>
</dbReference>
<evidence type="ECO:0000313" key="3">
    <source>
        <dbReference type="EMBL" id="ATA82881.1"/>
    </source>
</evidence>
<dbReference type="InterPro" id="IPR010982">
    <property type="entry name" value="Lambda_DNA-bd_dom_sf"/>
</dbReference>
<keyword evidence="4" id="KW-1185">Reference proteome</keyword>